<evidence type="ECO:0000256" key="10">
    <source>
        <dbReference type="RuleBase" id="RU362125"/>
    </source>
</evidence>
<evidence type="ECO:0000256" key="6">
    <source>
        <dbReference type="ARBA" id="ARBA00051388"/>
    </source>
</evidence>
<dbReference type="InterPro" id="IPR025878">
    <property type="entry name" value="Acyl-CoA_dh-like_C_dom"/>
</dbReference>
<comment type="function">
    <text evidence="7">Involved in the assimilation of dimethylsulphoniopropionate (DMSP), an important compound in the fixation of carbon in marine phytoplankton, by mediating the conversion of 3-(methylthio)propanoyl-CoA (MMPA-CoA) to 3-(methylthio)acryloyl-CoA (MTA-CoA).</text>
</comment>
<dbReference type="Gene3D" id="1.20.140.10">
    <property type="entry name" value="Butyryl-CoA Dehydrogenase, subunit A, domain 3"/>
    <property type="match status" value="1"/>
</dbReference>
<dbReference type="Gene3D" id="1.10.540.10">
    <property type="entry name" value="Acyl-CoA dehydrogenase/oxidase, N-terminal domain"/>
    <property type="match status" value="1"/>
</dbReference>
<gene>
    <name evidence="15" type="ORF">FHP89_16010</name>
</gene>
<keyword evidence="3 10" id="KW-0285">Flavoprotein</keyword>
<dbReference type="PANTHER" id="PTHR42803:SF1">
    <property type="entry name" value="BROAD-SPECIFICITY LINEAR ACYL-COA DEHYDROGENASE FADE5"/>
    <property type="match status" value="1"/>
</dbReference>
<evidence type="ECO:0000256" key="9">
    <source>
        <dbReference type="ARBA" id="ARBA00069043"/>
    </source>
</evidence>
<comment type="cofactor">
    <cofactor evidence="1 10">
        <name>FAD</name>
        <dbReference type="ChEBI" id="CHEBI:57692"/>
    </cofactor>
</comment>
<evidence type="ECO:0000256" key="5">
    <source>
        <dbReference type="ARBA" id="ARBA00023002"/>
    </source>
</evidence>
<evidence type="ECO:0000259" key="14">
    <source>
        <dbReference type="Pfam" id="PF12806"/>
    </source>
</evidence>
<dbReference type="InterPro" id="IPR009075">
    <property type="entry name" value="AcylCo_DH/oxidase_C"/>
</dbReference>
<dbReference type="FunFam" id="2.40.110.10:FF:000031">
    <property type="entry name" value="Acyl-CoA dehydrogenase, putative"/>
    <property type="match status" value="1"/>
</dbReference>
<dbReference type="GO" id="GO:0050660">
    <property type="term" value="F:flavin adenine dinucleotide binding"/>
    <property type="evidence" value="ECO:0007669"/>
    <property type="project" value="InterPro"/>
</dbReference>
<name>A0A557REK3_9RHOO</name>
<dbReference type="Pfam" id="PF00441">
    <property type="entry name" value="Acyl-CoA_dh_1"/>
    <property type="match status" value="1"/>
</dbReference>
<organism evidence="15 16">
    <name type="scientific">Denitromonas halophila</name>
    <dbReference type="NCBI Taxonomy" id="1629404"/>
    <lineage>
        <taxon>Bacteria</taxon>
        <taxon>Pseudomonadati</taxon>
        <taxon>Pseudomonadota</taxon>
        <taxon>Betaproteobacteria</taxon>
        <taxon>Rhodocyclales</taxon>
        <taxon>Zoogloeaceae</taxon>
        <taxon>Denitromonas</taxon>
    </lineage>
</organism>
<evidence type="ECO:0000256" key="7">
    <source>
        <dbReference type="ARBA" id="ARBA00058683"/>
    </source>
</evidence>
<reference evidence="15 16" key="1">
    <citation type="submission" date="2019-07" db="EMBL/GenBank/DDBJ databases">
        <title>The pathways for chlorine oxyanion respiration interact through the shared metabolite chlorate.</title>
        <authorList>
            <person name="Barnum T.P."/>
            <person name="Cheng Y."/>
            <person name="Hill K.A."/>
            <person name="Lucas L.N."/>
            <person name="Carlson H.K."/>
            <person name="Coates J.D."/>
        </authorList>
    </citation>
    <scope>NUCLEOTIDE SEQUENCE [LARGE SCALE GENOMIC DNA]</scope>
    <source>
        <strain evidence="15 16">SFB-1</strain>
    </source>
</reference>
<dbReference type="Pfam" id="PF12806">
    <property type="entry name" value="Acyl-CoA_dh_C"/>
    <property type="match status" value="1"/>
</dbReference>
<dbReference type="EC" id="1.3.99.41" evidence="8"/>
<dbReference type="Pfam" id="PF02771">
    <property type="entry name" value="Acyl-CoA_dh_N"/>
    <property type="match status" value="1"/>
</dbReference>
<dbReference type="GO" id="GO:0016627">
    <property type="term" value="F:oxidoreductase activity, acting on the CH-CH group of donors"/>
    <property type="evidence" value="ECO:0007669"/>
    <property type="project" value="InterPro"/>
</dbReference>
<feature type="domain" description="Acyl-CoA oxidase/dehydrogenase middle" evidence="12">
    <location>
        <begin position="163"/>
        <end position="270"/>
    </location>
</feature>
<evidence type="ECO:0000313" key="16">
    <source>
        <dbReference type="Proteomes" id="UP000318349"/>
    </source>
</evidence>
<dbReference type="SUPFAM" id="SSF47203">
    <property type="entry name" value="Acyl-CoA dehydrogenase C-terminal domain-like"/>
    <property type="match status" value="1"/>
</dbReference>
<dbReference type="InterPro" id="IPR037069">
    <property type="entry name" value="AcylCoA_DH/ox_N_sf"/>
</dbReference>
<proteinExistence type="inferred from homology"/>
<evidence type="ECO:0000256" key="4">
    <source>
        <dbReference type="ARBA" id="ARBA00022827"/>
    </source>
</evidence>
<dbReference type="PANTHER" id="PTHR42803">
    <property type="entry name" value="ACYL-COA DEHYDROGENASE"/>
    <property type="match status" value="1"/>
</dbReference>
<dbReference type="InterPro" id="IPR009100">
    <property type="entry name" value="AcylCoA_DH/oxidase_NM_dom_sf"/>
</dbReference>
<keyword evidence="5 10" id="KW-0560">Oxidoreductase</keyword>
<feature type="domain" description="Acyl-CoA dehydrogenase/oxidase N-terminal" evidence="13">
    <location>
        <begin position="40"/>
        <end position="158"/>
    </location>
</feature>
<dbReference type="InterPro" id="IPR052166">
    <property type="entry name" value="Diverse_Acyl-CoA_DH"/>
</dbReference>
<evidence type="ECO:0000313" key="15">
    <source>
        <dbReference type="EMBL" id="TVO74125.1"/>
    </source>
</evidence>
<evidence type="ECO:0000256" key="3">
    <source>
        <dbReference type="ARBA" id="ARBA00022630"/>
    </source>
</evidence>
<evidence type="ECO:0000259" key="12">
    <source>
        <dbReference type="Pfam" id="PF02770"/>
    </source>
</evidence>
<dbReference type="SUPFAM" id="SSF56645">
    <property type="entry name" value="Acyl-CoA dehydrogenase NM domain-like"/>
    <property type="match status" value="1"/>
</dbReference>
<protein>
    <recommendedName>
        <fullName evidence="9">3-methylmercaptopropionyl-CoA dehydrogenase</fullName>
        <ecNumber evidence="8">1.3.99.41</ecNumber>
    </recommendedName>
</protein>
<dbReference type="Proteomes" id="UP000318349">
    <property type="component" value="Unassembled WGS sequence"/>
</dbReference>
<dbReference type="EMBL" id="VMNI01000016">
    <property type="protein sequence ID" value="TVO74125.1"/>
    <property type="molecule type" value="Genomic_DNA"/>
</dbReference>
<feature type="domain" description="Acetyl-CoA dehydrogenase-like C-terminal" evidence="14">
    <location>
        <begin position="467"/>
        <end position="592"/>
    </location>
</feature>
<evidence type="ECO:0000256" key="8">
    <source>
        <dbReference type="ARBA" id="ARBA00066694"/>
    </source>
</evidence>
<dbReference type="AlphaFoldDB" id="A0A557REK3"/>
<dbReference type="InterPro" id="IPR036250">
    <property type="entry name" value="AcylCo_DH-like_C"/>
</dbReference>
<comment type="caution">
    <text evidence="15">The sequence shown here is derived from an EMBL/GenBank/DDBJ whole genome shotgun (WGS) entry which is preliminary data.</text>
</comment>
<keyword evidence="4 10" id="KW-0274">FAD</keyword>
<dbReference type="Pfam" id="PF02770">
    <property type="entry name" value="Acyl-CoA_dh_M"/>
    <property type="match status" value="1"/>
</dbReference>
<evidence type="ECO:0000256" key="1">
    <source>
        <dbReference type="ARBA" id="ARBA00001974"/>
    </source>
</evidence>
<accession>A0A557REK3</accession>
<evidence type="ECO:0000256" key="2">
    <source>
        <dbReference type="ARBA" id="ARBA00009347"/>
    </source>
</evidence>
<sequence>MSDYRAPLSDMRFVMDKLAGFAELSSQVPAFAEATPDMADAILDEAAKFTEQVLAPLNAVGDKEGCQLTEHGVTTPTGWKAAYQNFCDAGWNGITGPADFEGHGQPDTLGVAVREMVASANLSFSLCPMLTFGAVQALITCASDELKATYLARMVTGEWTGTMNLTEPQAGSDLALIRSRAEPQPDGSYRVFGQKIFITYGDHDLTDNIVHLVLARLPDAPPGVRGISLFLVPKFLVNDDGSLGERNDAQCVSIEHKLGIHASPTCVLAFGDNGGAVGYLLGEANRGLEYMFVMMNEARLGVGLQGVALGERAYQLALAYARERKQGRDAVTGDALVTLDKHPDIRRMLMLMKSRVEASRALAYVAAGMLDRAHAHPDPETRKHNLMLAEFMIPLVKGGATEMSIDVTSLGIQVHGGMGFIEETGAAQHWRDARITTIYEGTTGIQANDLIFRKLMRDGGATAHAVFAQISETAEALRSSPRPDLQAIGNRLQQALNDWTEATAWVLARIKEDTAGVLSAAVPYLHLAASVCGGWQLGRAAQIAAHMLAQDTGDTRFLRAKIATAHFYADHVLSQAIGLKHSVCAGGDALAGLSADMLDV</sequence>
<comment type="similarity">
    <text evidence="2 10">Belongs to the acyl-CoA dehydrogenase family.</text>
</comment>
<dbReference type="Gene3D" id="2.40.110.10">
    <property type="entry name" value="Butyryl-CoA Dehydrogenase, subunit A, domain 2"/>
    <property type="match status" value="1"/>
</dbReference>
<dbReference type="InterPro" id="IPR046373">
    <property type="entry name" value="Acyl-CoA_Oxase/DH_mid-dom_sf"/>
</dbReference>
<evidence type="ECO:0000259" key="11">
    <source>
        <dbReference type="Pfam" id="PF00441"/>
    </source>
</evidence>
<feature type="domain" description="Acyl-CoA dehydrogenase/oxidase C-terminal" evidence="11">
    <location>
        <begin position="285"/>
        <end position="450"/>
    </location>
</feature>
<dbReference type="InterPro" id="IPR006091">
    <property type="entry name" value="Acyl-CoA_Oxase/DH_mid-dom"/>
</dbReference>
<evidence type="ECO:0000259" key="13">
    <source>
        <dbReference type="Pfam" id="PF02771"/>
    </source>
</evidence>
<comment type="catalytic activity">
    <reaction evidence="6">
        <text>3-(methylsulfanyl)propanoyl-CoA + oxidized [electron-transfer flavoprotein] + H(+) = 3-(methylsulfanyl)acryloyl-CoA + reduced [electron-transfer flavoprotein]</text>
        <dbReference type="Rhea" id="RHEA:52612"/>
        <dbReference type="Rhea" id="RHEA-COMP:10685"/>
        <dbReference type="Rhea" id="RHEA-COMP:10686"/>
        <dbReference type="ChEBI" id="CHEBI:15378"/>
        <dbReference type="ChEBI" id="CHEBI:57692"/>
        <dbReference type="ChEBI" id="CHEBI:58307"/>
        <dbReference type="ChEBI" id="CHEBI:82815"/>
        <dbReference type="ChEBI" id="CHEBI:84994"/>
        <dbReference type="EC" id="1.3.99.41"/>
    </reaction>
    <physiologicalReaction direction="left-to-right" evidence="6">
        <dbReference type="Rhea" id="RHEA:52613"/>
    </physiologicalReaction>
</comment>
<dbReference type="InterPro" id="IPR013786">
    <property type="entry name" value="AcylCoA_DH/ox_N"/>
</dbReference>